<reference evidence="1" key="2">
    <citation type="journal article" date="2015" name="Fish Shellfish Immunol.">
        <title>Early steps in the European eel (Anguilla anguilla)-Vibrio vulnificus interaction in the gills: Role of the RtxA13 toxin.</title>
        <authorList>
            <person name="Callol A."/>
            <person name="Pajuelo D."/>
            <person name="Ebbesson L."/>
            <person name="Teles M."/>
            <person name="MacKenzie S."/>
            <person name="Amaro C."/>
        </authorList>
    </citation>
    <scope>NUCLEOTIDE SEQUENCE</scope>
</reference>
<evidence type="ECO:0000313" key="1">
    <source>
        <dbReference type="EMBL" id="JAH69999.1"/>
    </source>
</evidence>
<protein>
    <submittedName>
        <fullName evidence="1">Uncharacterized protein</fullName>
    </submittedName>
</protein>
<organism evidence="1">
    <name type="scientific">Anguilla anguilla</name>
    <name type="common">European freshwater eel</name>
    <name type="synonym">Muraena anguilla</name>
    <dbReference type="NCBI Taxonomy" id="7936"/>
    <lineage>
        <taxon>Eukaryota</taxon>
        <taxon>Metazoa</taxon>
        <taxon>Chordata</taxon>
        <taxon>Craniata</taxon>
        <taxon>Vertebrata</taxon>
        <taxon>Euteleostomi</taxon>
        <taxon>Actinopterygii</taxon>
        <taxon>Neopterygii</taxon>
        <taxon>Teleostei</taxon>
        <taxon>Anguilliformes</taxon>
        <taxon>Anguillidae</taxon>
        <taxon>Anguilla</taxon>
    </lineage>
</organism>
<reference evidence="1" key="1">
    <citation type="submission" date="2014-11" db="EMBL/GenBank/DDBJ databases">
        <authorList>
            <person name="Amaro Gonzalez C."/>
        </authorList>
    </citation>
    <scope>NUCLEOTIDE SEQUENCE</scope>
</reference>
<proteinExistence type="predicted"/>
<dbReference type="EMBL" id="GBXM01038578">
    <property type="protein sequence ID" value="JAH69999.1"/>
    <property type="molecule type" value="Transcribed_RNA"/>
</dbReference>
<accession>A0A0E9UVU0</accession>
<name>A0A0E9UVU0_ANGAN</name>
<sequence>MTEAQRKAR</sequence>